<dbReference type="STRING" id="1036808.A0A0C2YM95"/>
<reference evidence="4" key="2">
    <citation type="submission" date="2015-01" db="EMBL/GenBank/DDBJ databases">
        <title>Evolutionary Origins and Diversification of the Mycorrhizal Mutualists.</title>
        <authorList>
            <consortium name="DOE Joint Genome Institute"/>
            <consortium name="Mycorrhizal Genomics Consortium"/>
            <person name="Kohler A."/>
            <person name="Kuo A."/>
            <person name="Nagy L.G."/>
            <person name="Floudas D."/>
            <person name="Copeland A."/>
            <person name="Barry K.W."/>
            <person name="Cichocki N."/>
            <person name="Veneault-Fourrey C."/>
            <person name="LaButti K."/>
            <person name="Lindquist E.A."/>
            <person name="Lipzen A."/>
            <person name="Lundell T."/>
            <person name="Morin E."/>
            <person name="Murat C."/>
            <person name="Riley R."/>
            <person name="Ohm R."/>
            <person name="Sun H."/>
            <person name="Tunlid A."/>
            <person name="Henrissat B."/>
            <person name="Grigoriev I.V."/>
            <person name="Hibbett D.S."/>
            <person name="Martin F."/>
        </authorList>
    </citation>
    <scope>NUCLEOTIDE SEQUENCE [LARGE SCALE GENOMIC DNA]</scope>
    <source>
        <strain evidence="4">Foug A</strain>
    </source>
</reference>
<evidence type="ECO:0000313" key="4">
    <source>
        <dbReference type="Proteomes" id="UP000053989"/>
    </source>
</evidence>
<proteinExistence type="predicted"/>
<dbReference type="EMBL" id="KN822313">
    <property type="protein sequence ID" value="KIM50893.1"/>
    <property type="molecule type" value="Genomic_DNA"/>
</dbReference>
<evidence type="ECO:0000259" key="2">
    <source>
        <dbReference type="Pfam" id="PF26640"/>
    </source>
</evidence>
<dbReference type="InterPro" id="IPR010730">
    <property type="entry name" value="HET"/>
</dbReference>
<name>A0A0C2YM95_9AGAM</name>
<organism evidence="3 4">
    <name type="scientific">Scleroderma citrinum Foug A</name>
    <dbReference type="NCBI Taxonomy" id="1036808"/>
    <lineage>
        <taxon>Eukaryota</taxon>
        <taxon>Fungi</taxon>
        <taxon>Dikarya</taxon>
        <taxon>Basidiomycota</taxon>
        <taxon>Agaricomycotina</taxon>
        <taxon>Agaricomycetes</taxon>
        <taxon>Agaricomycetidae</taxon>
        <taxon>Boletales</taxon>
        <taxon>Sclerodermatineae</taxon>
        <taxon>Sclerodermataceae</taxon>
        <taxon>Scleroderma</taxon>
    </lineage>
</organism>
<keyword evidence="4" id="KW-1185">Reference proteome</keyword>
<evidence type="ECO:0000313" key="3">
    <source>
        <dbReference type="EMBL" id="KIM50893.1"/>
    </source>
</evidence>
<dbReference type="PANTHER" id="PTHR10622:SF10">
    <property type="entry name" value="HET DOMAIN-CONTAINING PROTEIN"/>
    <property type="match status" value="1"/>
</dbReference>
<dbReference type="Pfam" id="PF06985">
    <property type="entry name" value="HET"/>
    <property type="match status" value="1"/>
</dbReference>
<dbReference type="Proteomes" id="UP000053989">
    <property type="component" value="Unassembled WGS sequence"/>
</dbReference>
<dbReference type="InParanoid" id="A0A0C2YM95"/>
<gene>
    <name evidence="3" type="ORF">SCLCIDRAFT_749189</name>
</gene>
<feature type="domain" description="Heterokaryon incompatibility" evidence="1">
    <location>
        <begin position="42"/>
        <end position="139"/>
    </location>
</feature>
<dbReference type="AlphaFoldDB" id="A0A0C2YM95"/>
<protein>
    <submittedName>
        <fullName evidence="3">Uncharacterized protein</fullName>
    </submittedName>
</protein>
<dbReference type="Pfam" id="PF26640">
    <property type="entry name" value="DUF8212"/>
    <property type="match status" value="1"/>
</dbReference>
<accession>A0A0C2YM95</accession>
<dbReference type="HOGENOM" id="CLU_000288_138_12_1"/>
<sequence length="761" mass="87875">MRLINVNALLDVEKSISERKEPDPRTAVLVELHGTALAETKYATLSHCWGPPEQELQFKEMKKLIIMDERRRNEIRKRSGYKKILDTCKQARQDQLDWVWVDTCCINKDSSSELSEAINSMFRWYAKSERCYAYLHDIDELVFPSEPDMERFYEFNGWPKWFSRGWTLQELVAPKDVYFFNRRWTFIGDKKCLAKTLEVITRIAGRILEDGLSSKRPCVAQIMSWAADRKTTREEDRAYSLLGLLGVHMPMMYGEGKNAFRRLQLEVIRMTNDHSIFAWGHSRETGWSSGFLAPDPSFFRDCSCVEKMELDEFILHHKNEIPEDELRKVMDPEERLRTFTITNDGIQIWLLLRHWRGSTSLFQTDLACRSLSSVRSITIHVAQFKSKYFRYFGYCEAPLYEKMQFQQVFFPYEDGIHPSHFTFNLDLRTLFHDGFIQHHVFPEVKLTDGTLTLTDVDDCAIILFSHPNRRIHFAIAFHYCFGQPLIHVICCEPPGDQQRCVREVYRGVRKDGPDKVNRMVKRWSNSRTDCLAKHVHIPRSIHGVKVAYAWPSESPNSCVVMIDVAQCTGCCDSTWHGWNGFDIGLTVSGLLKAPMPRVATYPVYGLFVDPSYMRFVLAEPGIELRLGDYGRQLRNGSLAREGNIFDLATEYGIALDPDKHNMIFDRDTVSMERDVVKAVYDGQDNFCTVLLRNATGWSLPNDQTMVFLLKFLSSRLPTRLAGRHLVSTVIHCSECCYTEDVQGVSATTWPKCTGDGVSNTN</sequence>
<feature type="domain" description="DUF8212" evidence="2">
    <location>
        <begin position="258"/>
        <end position="283"/>
    </location>
</feature>
<reference evidence="3 4" key="1">
    <citation type="submission" date="2014-04" db="EMBL/GenBank/DDBJ databases">
        <authorList>
            <consortium name="DOE Joint Genome Institute"/>
            <person name="Kuo A."/>
            <person name="Kohler A."/>
            <person name="Nagy L.G."/>
            <person name="Floudas D."/>
            <person name="Copeland A."/>
            <person name="Barry K.W."/>
            <person name="Cichocki N."/>
            <person name="Veneault-Fourrey C."/>
            <person name="LaButti K."/>
            <person name="Lindquist E.A."/>
            <person name="Lipzen A."/>
            <person name="Lundell T."/>
            <person name="Morin E."/>
            <person name="Murat C."/>
            <person name="Sun H."/>
            <person name="Tunlid A."/>
            <person name="Henrissat B."/>
            <person name="Grigoriev I.V."/>
            <person name="Hibbett D.S."/>
            <person name="Martin F."/>
            <person name="Nordberg H.P."/>
            <person name="Cantor M.N."/>
            <person name="Hua S.X."/>
        </authorList>
    </citation>
    <scope>NUCLEOTIDE SEQUENCE [LARGE SCALE GENOMIC DNA]</scope>
    <source>
        <strain evidence="3 4">Foug A</strain>
    </source>
</reference>
<evidence type="ECO:0000259" key="1">
    <source>
        <dbReference type="Pfam" id="PF06985"/>
    </source>
</evidence>
<dbReference type="InterPro" id="IPR058525">
    <property type="entry name" value="DUF8212"/>
</dbReference>
<dbReference type="PANTHER" id="PTHR10622">
    <property type="entry name" value="HET DOMAIN-CONTAINING PROTEIN"/>
    <property type="match status" value="1"/>
</dbReference>
<dbReference type="OrthoDB" id="2619771at2759"/>